<dbReference type="SUPFAM" id="SSF51604">
    <property type="entry name" value="Enolase C-terminal domain-like"/>
    <property type="match status" value="1"/>
</dbReference>
<dbReference type="EC" id="4.2.1.11" evidence="3"/>
<dbReference type="FunFam" id="3.30.390.10:FF:000001">
    <property type="entry name" value="Enolase"/>
    <property type="match status" value="1"/>
</dbReference>
<evidence type="ECO:0000259" key="13">
    <source>
        <dbReference type="SMART" id="SM01192"/>
    </source>
</evidence>
<dbReference type="NCBIfam" id="TIGR01060">
    <property type="entry name" value="eno"/>
    <property type="match status" value="1"/>
</dbReference>
<comment type="cofactor">
    <cofactor evidence="12">
        <name>Mg(2+)</name>
        <dbReference type="ChEBI" id="CHEBI:18420"/>
    </cofactor>
    <text evidence="12">Mg(2+) is required for catalysis and for stabilizing the dimer.</text>
</comment>
<dbReference type="PROSITE" id="PS00164">
    <property type="entry name" value="ENOLASE"/>
    <property type="match status" value="1"/>
</dbReference>
<keyword evidence="12" id="KW-0479">Metal-binding</keyword>
<evidence type="ECO:0000256" key="2">
    <source>
        <dbReference type="ARBA" id="ARBA00009604"/>
    </source>
</evidence>
<dbReference type="SMART" id="SM01193">
    <property type="entry name" value="Enolase_N"/>
    <property type="match status" value="1"/>
</dbReference>
<feature type="active site" description="Proton donor" evidence="10">
    <location>
        <position position="210"/>
    </location>
</feature>
<dbReference type="OMA" id="QDDWTAW"/>
<dbReference type="InterPro" id="IPR029017">
    <property type="entry name" value="Enolase-like_N"/>
</dbReference>
<dbReference type="PRINTS" id="PR00148">
    <property type="entry name" value="ENOLASE"/>
</dbReference>
<evidence type="ECO:0000256" key="5">
    <source>
        <dbReference type="ARBA" id="ARBA00022842"/>
    </source>
</evidence>
<dbReference type="CDD" id="cd03313">
    <property type="entry name" value="enolase"/>
    <property type="match status" value="1"/>
</dbReference>
<feature type="binding site" evidence="12">
    <location>
        <position position="321"/>
    </location>
    <ligand>
        <name>Mg(2+)</name>
        <dbReference type="ChEBI" id="CHEBI:18420"/>
    </ligand>
</feature>
<feature type="binding site" evidence="11">
    <location>
        <position position="397"/>
    </location>
    <ligand>
        <name>substrate</name>
    </ligand>
</feature>
<feature type="binding site" evidence="12">
    <location>
        <position position="245"/>
    </location>
    <ligand>
        <name>Mg(2+)</name>
        <dbReference type="ChEBI" id="CHEBI:18420"/>
    </ligand>
</feature>
<reference evidence="16" key="1">
    <citation type="submission" date="2013-10" db="EMBL/GenBank/DDBJ databases">
        <title>Genome sequencing of Onchocerca volvulus.</title>
        <authorList>
            <person name="Cotton J."/>
            <person name="Tsai J."/>
            <person name="Stanley E."/>
            <person name="Tracey A."/>
            <person name="Holroyd N."/>
            <person name="Lustigman S."/>
            <person name="Berriman M."/>
        </authorList>
    </citation>
    <scope>NUCLEOTIDE SEQUENCE</scope>
</reference>
<feature type="binding site" evidence="12">
    <location>
        <position position="296"/>
    </location>
    <ligand>
        <name>Mg(2+)</name>
        <dbReference type="ChEBI" id="CHEBI:18420"/>
    </ligand>
</feature>
<name>A0A8R1XK03_ONCVO</name>
<dbReference type="InterPro" id="IPR020810">
    <property type="entry name" value="Enolase_C"/>
</dbReference>
<dbReference type="GO" id="GO:0000015">
    <property type="term" value="C:phosphopyruvate hydratase complex"/>
    <property type="evidence" value="ECO:0007669"/>
    <property type="project" value="InterPro"/>
</dbReference>
<feature type="active site" description="Proton acceptor" evidence="10">
    <location>
        <position position="346"/>
    </location>
</feature>
<comment type="similarity">
    <text evidence="2">Belongs to the enolase family.</text>
</comment>
<dbReference type="InterPro" id="IPR020809">
    <property type="entry name" value="Enolase_CS"/>
</dbReference>
<dbReference type="GO" id="GO:0004634">
    <property type="term" value="F:phosphopyruvate hydratase activity"/>
    <property type="evidence" value="ECO:0007669"/>
    <property type="project" value="UniProtKB-EC"/>
</dbReference>
<evidence type="ECO:0000256" key="10">
    <source>
        <dbReference type="PIRSR" id="PIRSR001400-1"/>
    </source>
</evidence>
<evidence type="ECO:0000256" key="11">
    <source>
        <dbReference type="PIRSR" id="PIRSR001400-2"/>
    </source>
</evidence>
<dbReference type="EMBL" id="CMVM020000312">
    <property type="status" value="NOT_ANNOTATED_CDS"/>
    <property type="molecule type" value="Genomic_DNA"/>
</dbReference>
<dbReference type="HAMAP" id="MF_00318">
    <property type="entry name" value="Enolase"/>
    <property type="match status" value="1"/>
</dbReference>
<dbReference type="AlphaFoldDB" id="A0A8R1XK03"/>
<keyword evidence="6" id="KW-0324">Glycolysis</keyword>
<reference evidence="15" key="2">
    <citation type="submission" date="2022-06" db="UniProtKB">
        <authorList>
            <consortium name="EnsemblMetazoa"/>
        </authorList>
    </citation>
    <scope>IDENTIFICATION</scope>
</reference>
<evidence type="ECO:0000256" key="6">
    <source>
        <dbReference type="ARBA" id="ARBA00023152"/>
    </source>
</evidence>
<dbReference type="GO" id="GO:0000287">
    <property type="term" value="F:magnesium ion binding"/>
    <property type="evidence" value="ECO:0007669"/>
    <property type="project" value="InterPro"/>
</dbReference>
<dbReference type="SFLD" id="SFLDG00178">
    <property type="entry name" value="enolase"/>
    <property type="match status" value="1"/>
</dbReference>
<dbReference type="InterPro" id="IPR000941">
    <property type="entry name" value="Enolase"/>
</dbReference>
<evidence type="ECO:0000313" key="15">
    <source>
        <dbReference type="EnsemblMetazoa" id="OVOC10026.1"/>
    </source>
</evidence>
<evidence type="ECO:0000256" key="12">
    <source>
        <dbReference type="PIRSR" id="PIRSR001400-3"/>
    </source>
</evidence>
<evidence type="ECO:0000256" key="3">
    <source>
        <dbReference type="ARBA" id="ARBA00012058"/>
    </source>
</evidence>
<evidence type="ECO:0000256" key="8">
    <source>
        <dbReference type="ARBA" id="ARBA00031125"/>
    </source>
</evidence>
<dbReference type="EnsemblMetazoa" id="OVOC10026.1">
    <property type="protein sequence ID" value="OVOC10026.1"/>
    <property type="gene ID" value="WBGene00246835"/>
</dbReference>
<dbReference type="GO" id="GO:0006096">
    <property type="term" value="P:glycolytic process"/>
    <property type="evidence" value="ECO:0007669"/>
    <property type="project" value="UniProtKB-KW"/>
</dbReference>
<dbReference type="SFLD" id="SFLDS00001">
    <property type="entry name" value="Enolase"/>
    <property type="match status" value="1"/>
</dbReference>
<organism evidence="15 16">
    <name type="scientific">Onchocerca volvulus</name>
    <dbReference type="NCBI Taxonomy" id="6282"/>
    <lineage>
        <taxon>Eukaryota</taxon>
        <taxon>Metazoa</taxon>
        <taxon>Ecdysozoa</taxon>
        <taxon>Nematoda</taxon>
        <taxon>Chromadorea</taxon>
        <taxon>Rhabditida</taxon>
        <taxon>Spirurina</taxon>
        <taxon>Spiruromorpha</taxon>
        <taxon>Filarioidea</taxon>
        <taxon>Onchocercidae</taxon>
        <taxon>Onchocerca</taxon>
    </lineage>
</organism>
<feature type="domain" description="Enolase N-terminal" evidence="14">
    <location>
        <begin position="3"/>
        <end position="134"/>
    </location>
</feature>
<dbReference type="SFLD" id="SFLDF00002">
    <property type="entry name" value="enolase"/>
    <property type="match status" value="1"/>
</dbReference>
<feature type="binding site" evidence="11">
    <location>
        <position position="296"/>
    </location>
    <ligand>
        <name>substrate</name>
    </ligand>
</feature>
<dbReference type="InterPro" id="IPR036849">
    <property type="entry name" value="Enolase-like_C_sf"/>
</dbReference>
<feature type="binding site" evidence="11">
    <location>
        <position position="158"/>
    </location>
    <ligand>
        <name>substrate</name>
    </ligand>
</feature>
<feature type="binding site" evidence="11">
    <location>
        <position position="167"/>
    </location>
    <ligand>
        <name>substrate</name>
    </ligand>
</feature>
<keyword evidence="16" id="KW-1185">Reference proteome</keyword>
<dbReference type="InterPro" id="IPR020811">
    <property type="entry name" value="Enolase_N"/>
</dbReference>
<evidence type="ECO:0000256" key="1">
    <source>
        <dbReference type="ARBA" id="ARBA00005031"/>
    </source>
</evidence>
<dbReference type="SUPFAM" id="SSF54826">
    <property type="entry name" value="Enolase N-terminal domain-like"/>
    <property type="match status" value="1"/>
</dbReference>
<accession>A0A8R1XK03</accession>
<evidence type="ECO:0000256" key="4">
    <source>
        <dbReference type="ARBA" id="ARBA00017068"/>
    </source>
</evidence>
<dbReference type="Gene3D" id="3.30.390.10">
    <property type="entry name" value="Enolase-like, N-terminal domain"/>
    <property type="match status" value="1"/>
</dbReference>
<evidence type="ECO:0000256" key="7">
    <source>
        <dbReference type="ARBA" id="ARBA00023239"/>
    </source>
</evidence>
<dbReference type="PIRSF" id="PIRSF001400">
    <property type="entry name" value="Enolase"/>
    <property type="match status" value="1"/>
</dbReference>
<evidence type="ECO:0000259" key="14">
    <source>
        <dbReference type="SMART" id="SM01193"/>
    </source>
</evidence>
<dbReference type="Gene3D" id="3.20.20.120">
    <property type="entry name" value="Enolase-like C-terminal domain"/>
    <property type="match status" value="1"/>
</dbReference>
<evidence type="ECO:0000256" key="9">
    <source>
        <dbReference type="ARBA" id="ARBA00032132"/>
    </source>
</evidence>
<dbReference type="Pfam" id="PF00113">
    <property type="entry name" value="Enolase_C"/>
    <property type="match status" value="1"/>
</dbReference>
<protein>
    <recommendedName>
        <fullName evidence="4">Enolase</fullName>
        <ecNumber evidence="3">4.2.1.11</ecNumber>
    </recommendedName>
    <alternativeName>
        <fullName evidence="8">2-phospho-D-glycerate hydro-lyase</fullName>
    </alternativeName>
    <alternativeName>
        <fullName evidence="9">2-phosphoglycerate dehydratase</fullName>
    </alternativeName>
</protein>
<feature type="domain" description="Enolase C-terminal TIM barrel" evidence="13">
    <location>
        <begin position="142"/>
        <end position="434"/>
    </location>
</feature>
<proteinExistence type="inferred from homology"/>
<dbReference type="Pfam" id="PF03952">
    <property type="entry name" value="Enolase_N"/>
    <property type="match status" value="1"/>
</dbReference>
<sequence>MPIIAIHARYIYDSRGNPTVEVDLTTEKGMFRAAVPSGASTGVHEALELRDGDKAIHHGKGVLKAVKNINEQIAPALIAKKIDPTKQKEIDKILLELDGTENKSKFGANAILGVSLAVCKAGAAHKSIPLYKYIAELADIKEVILPVPAMNVINGGSHAGNKLAMQEFMIMPIGASSFTEAMRMGSEVYHYLKAEIKKRYGLDATAVGDEGGFAPNIQDNREGLDLLKSAIKTAGYEGKVSIAMDCAASEYYKESVKKYDLDFKNPKSDQSKWKTGDEMLELYESFIKDYPVVSIEDWFEQDDWDNWTKGLSAVNIQIVGDDLTVTNPKRIDMAVSKKACNCLLLKVNQIGTVTESIEAANLARKNGWGVMVSHRSGETEDTFIADLVVGLATGQIKTGAPCRSERLAKYNQILRIEEELGTSAVYAGKKFRNPQA</sequence>
<keyword evidence="5 12" id="KW-0460">Magnesium</keyword>
<dbReference type="SMART" id="SM01192">
    <property type="entry name" value="Enolase_C"/>
    <property type="match status" value="1"/>
</dbReference>
<keyword evidence="7" id="KW-0456">Lyase</keyword>
<dbReference type="Proteomes" id="UP000024404">
    <property type="component" value="Unassembled WGS sequence"/>
</dbReference>
<comment type="pathway">
    <text evidence="1">Carbohydrate degradation; glycolysis; pyruvate from D-glyceraldehyde 3-phosphate: step 4/5.</text>
</comment>
<feature type="binding site" evidence="11">
    <location>
        <position position="321"/>
    </location>
    <ligand>
        <name>substrate</name>
    </ligand>
</feature>
<evidence type="ECO:0000313" key="16">
    <source>
        <dbReference type="Proteomes" id="UP000024404"/>
    </source>
</evidence>
<feature type="binding site" evidence="11">
    <location>
        <begin position="373"/>
        <end position="376"/>
    </location>
    <ligand>
        <name>substrate</name>
    </ligand>
</feature>
<dbReference type="PANTHER" id="PTHR11902:SF1">
    <property type="entry name" value="ENOLASE"/>
    <property type="match status" value="1"/>
</dbReference>
<dbReference type="FunFam" id="3.20.20.120:FF:000002">
    <property type="entry name" value="Enolase 1"/>
    <property type="match status" value="1"/>
</dbReference>
<dbReference type="PANTHER" id="PTHR11902">
    <property type="entry name" value="ENOLASE"/>
    <property type="match status" value="1"/>
</dbReference>